<organism evidence="3 4">
    <name type="scientific">Paenibacillus timonensis</name>
    <dbReference type="NCBI Taxonomy" id="225915"/>
    <lineage>
        <taxon>Bacteria</taxon>
        <taxon>Bacillati</taxon>
        <taxon>Bacillota</taxon>
        <taxon>Bacilli</taxon>
        <taxon>Bacillales</taxon>
        <taxon>Paenibacillaceae</taxon>
        <taxon>Paenibacillus</taxon>
    </lineage>
</organism>
<feature type="transmembrane region" description="Helical" evidence="1">
    <location>
        <begin position="265"/>
        <end position="287"/>
    </location>
</feature>
<keyword evidence="1" id="KW-0472">Membrane</keyword>
<dbReference type="PANTHER" id="PTHR37810:SF9">
    <property type="entry name" value="MEMBRANE PROTEIN"/>
    <property type="match status" value="1"/>
</dbReference>
<comment type="caution">
    <text evidence="3">The sequence shown here is derived from an EMBL/GenBank/DDBJ whole genome shotgun (WGS) entry which is preliminary data.</text>
</comment>
<keyword evidence="1" id="KW-0812">Transmembrane</keyword>
<feature type="transmembrane region" description="Helical" evidence="1">
    <location>
        <begin position="183"/>
        <end position="205"/>
    </location>
</feature>
<feature type="transmembrane region" description="Helical" evidence="1">
    <location>
        <begin position="142"/>
        <end position="163"/>
    </location>
</feature>
<proteinExistence type="predicted"/>
<protein>
    <submittedName>
        <fullName evidence="3">DUF1648 domain-containing protein</fullName>
    </submittedName>
</protein>
<evidence type="ECO:0000313" key="4">
    <source>
        <dbReference type="Proteomes" id="UP001597211"/>
    </source>
</evidence>
<feature type="transmembrane region" description="Helical" evidence="1">
    <location>
        <begin position="235"/>
        <end position="253"/>
    </location>
</feature>
<reference evidence="4" key="1">
    <citation type="journal article" date="2019" name="Int. J. Syst. Evol. Microbiol.">
        <title>The Global Catalogue of Microorganisms (GCM) 10K type strain sequencing project: providing services to taxonomists for standard genome sequencing and annotation.</title>
        <authorList>
            <consortium name="The Broad Institute Genomics Platform"/>
            <consortium name="The Broad Institute Genome Sequencing Center for Infectious Disease"/>
            <person name="Wu L."/>
            <person name="Ma J."/>
        </authorList>
    </citation>
    <scope>NUCLEOTIDE SEQUENCE [LARGE SCALE GENOMIC DNA]</scope>
    <source>
        <strain evidence="4">CCUG 48216</strain>
    </source>
</reference>
<keyword evidence="4" id="KW-1185">Reference proteome</keyword>
<dbReference type="InterPro" id="IPR043831">
    <property type="entry name" value="DUF5808"/>
</dbReference>
<evidence type="ECO:0000256" key="1">
    <source>
        <dbReference type="SAM" id="Phobius"/>
    </source>
</evidence>
<dbReference type="RefSeq" id="WP_240268465.1">
    <property type="nucleotide sequence ID" value="NZ_JAKSXN010000012.1"/>
</dbReference>
<feature type="transmembrane region" description="Helical" evidence="1">
    <location>
        <begin position="53"/>
        <end position="73"/>
    </location>
</feature>
<gene>
    <name evidence="3" type="ORF">ACFQ2Z_08640</name>
</gene>
<feature type="transmembrane region" description="Helical" evidence="1">
    <location>
        <begin position="85"/>
        <end position="107"/>
    </location>
</feature>
<dbReference type="Proteomes" id="UP001597211">
    <property type="component" value="Unassembled WGS sequence"/>
</dbReference>
<dbReference type="PANTHER" id="PTHR37810">
    <property type="entry name" value="IMMUNITY PROTEIN SDPI"/>
    <property type="match status" value="1"/>
</dbReference>
<keyword evidence="1" id="KW-1133">Transmembrane helix</keyword>
<feature type="domain" description="DUF5808" evidence="2">
    <location>
        <begin position="324"/>
        <end position="349"/>
    </location>
</feature>
<sequence length="367" mass="40756">MMLLSTLLLLLMFVPLLASLAYMPYLTRSTVSFGVSVSEEQYWSEPVRRLRRQYTAVSGAIYSLLLVACLLSLWNKDGNAQGAWFGVYVGLTIVFSTALNLVFYFRMKKLRPTLPTASAAPALLAVDTGFRRQKLALSGKWFLIHAVIIAASAALALSQYAAIPDPVAMKFDFSGQVVHSAAKSYRIVLFPNVMQVIMTVLFWFVNWSIQHSKQQLQAGDPERSLRQNAAFRRRWSVFTLASSLALVLMFSFMQVNMIRPMDQNLLMLVSMAVPVFIVLFALVLSFTTGQGGSRIGRGPAAAGTGTAPAQDDRYWKLGAIYFNPQDPTIFVEKRTGIGWTMNFANPISWITLLGILAVIGWSAWLAK</sequence>
<feature type="transmembrane region" description="Helical" evidence="1">
    <location>
        <begin position="343"/>
        <end position="364"/>
    </location>
</feature>
<dbReference type="Pfam" id="PF19124">
    <property type="entry name" value="DUF5808"/>
    <property type="match status" value="1"/>
</dbReference>
<evidence type="ECO:0000259" key="2">
    <source>
        <dbReference type="Pfam" id="PF19124"/>
    </source>
</evidence>
<evidence type="ECO:0000313" key="3">
    <source>
        <dbReference type="EMBL" id="MFD1181421.1"/>
    </source>
</evidence>
<accession>A0ABW3SBU8</accession>
<name>A0ABW3SBU8_9BACL</name>
<dbReference type="EMBL" id="JBHTKZ010000012">
    <property type="protein sequence ID" value="MFD1181421.1"/>
    <property type="molecule type" value="Genomic_DNA"/>
</dbReference>